<dbReference type="EMBL" id="CP036275">
    <property type="protein sequence ID" value="QDU38188.1"/>
    <property type="molecule type" value="Genomic_DNA"/>
</dbReference>
<name>A0A517Z6S2_9PLAN</name>
<dbReference type="InterPro" id="IPR007899">
    <property type="entry name" value="CHAD_dom"/>
</dbReference>
<dbReference type="RefSeq" id="WP_145369499.1">
    <property type="nucleotide sequence ID" value="NZ_CP036275.1"/>
</dbReference>
<dbReference type="AlphaFoldDB" id="A0A517Z6S2"/>
<protein>
    <submittedName>
        <fullName evidence="2">CHAD domain protein</fullName>
    </submittedName>
</protein>
<gene>
    <name evidence="2" type="ORF">Mal4_25120</name>
</gene>
<dbReference type="KEGG" id="mri:Mal4_25120"/>
<reference evidence="2 3" key="1">
    <citation type="submission" date="2019-02" db="EMBL/GenBank/DDBJ databases">
        <title>Deep-cultivation of Planctomycetes and their phenomic and genomic characterization uncovers novel biology.</title>
        <authorList>
            <person name="Wiegand S."/>
            <person name="Jogler M."/>
            <person name="Boedeker C."/>
            <person name="Pinto D."/>
            <person name="Vollmers J."/>
            <person name="Rivas-Marin E."/>
            <person name="Kohn T."/>
            <person name="Peeters S.H."/>
            <person name="Heuer A."/>
            <person name="Rast P."/>
            <person name="Oberbeckmann S."/>
            <person name="Bunk B."/>
            <person name="Jeske O."/>
            <person name="Meyerdierks A."/>
            <person name="Storesund J.E."/>
            <person name="Kallscheuer N."/>
            <person name="Luecker S."/>
            <person name="Lage O.M."/>
            <person name="Pohl T."/>
            <person name="Merkel B.J."/>
            <person name="Hornburger P."/>
            <person name="Mueller R.-W."/>
            <person name="Bruemmer F."/>
            <person name="Labrenz M."/>
            <person name="Spormann A.M."/>
            <person name="Op den Camp H."/>
            <person name="Overmann J."/>
            <person name="Amann R."/>
            <person name="Jetten M.S.M."/>
            <person name="Mascher T."/>
            <person name="Medema M.H."/>
            <person name="Devos D.P."/>
            <person name="Kaster A.-K."/>
            <person name="Ovreas L."/>
            <person name="Rohde M."/>
            <person name="Galperin M.Y."/>
            <person name="Jogler C."/>
        </authorList>
    </citation>
    <scope>NUCLEOTIDE SEQUENCE [LARGE SCALE GENOMIC DNA]</scope>
    <source>
        <strain evidence="2 3">Mal4</strain>
    </source>
</reference>
<dbReference type="Proteomes" id="UP000320496">
    <property type="component" value="Chromosome"/>
</dbReference>
<dbReference type="OrthoDB" id="9810907at2"/>
<sequence length="306" mass="35459">MSYRLERAESVSHGIRRIAIEQIEKAIGEIDDDTLSRHDAVHQVRKRFKKIRGLVRLVRPALGDQYEPINIWYRDAGRRLSEIRDATTMIECFDELAESASDVIEDAVLQSIHNRLVDRRQRIESASRPVEKTLDEIACALSEQRQQVDTWSLDDDGFDAIAGGLGKSFRRGRKTLNRAEQSPTDENLHEWRKRVKYHWFHSRLLRNVWPEVLKARINEMDRLSDLLGDDHDLAVLHETMKTSPPDDIGDAGVIPPLEGLIQQRRSDLQRQAFDVGRRVYADSAKRLTQHLGVWWDVWISDDARDI</sequence>
<dbReference type="PROSITE" id="PS51708">
    <property type="entry name" value="CHAD"/>
    <property type="match status" value="1"/>
</dbReference>
<dbReference type="Pfam" id="PF05235">
    <property type="entry name" value="CHAD"/>
    <property type="match status" value="1"/>
</dbReference>
<dbReference type="Gene3D" id="1.40.20.10">
    <property type="entry name" value="CHAD domain"/>
    <property type="match status" value="1"/>
</dbReference>
<dbReference type="InterPro" id="IPR038186">
    <property type="entry name" value="CHAD_dom_sf"/>
</dbReference>
<proteinExistence type="predicted"/>
<evidence type="ECO:0000313" key="3">
    <source>
        <dbReference type="Proteomes" id="UP000320496"/>
    </source>
</evidence>
<organism evidence="2 3">
    <name type="scientific">Maioricimonas rarisocia</name>
    <dbReference type="NCBI Taxonomy" id="2528026"/>
    <lineage>
        <taxon>Bacteria</taxon>
        <taxon>Pseudomonadati</taxon>
        <taxon>Planctomycetota</taxon>
        <taxon>Planctomycetia</taxon>
        <taxon>Planctomycetales</taxon>
        <taxon>Planctomycetaceae</taxon>
        <taxon>Maioricimonas</taxon>
    </lineage>
</organism>
<evidence type="ECO:0000259" key="1">
    <source>
        <dbReference type="PROSITE" id="PS51708"/>
    </source>
</evidence>
<keyword evidence="3" id="KW-1185">Reference proteome</keyword>
<dbReference type="SMART" id="SM00880">
    <property type="entry name" value="CHAD"/>
    <property type="match status" value="1"/>
</dbReference>
<feature type="domain" description="CHAD" evidence="1">
    <location>
        <begin position="8"/>
        <end position="281"/>
    </location>
</feature>
<accession>A0A517Z6S2</accession>
<dbReference type="PANTHER" id="PTHR39339:SF1">
    <property type="entry name" value="CHAD DOMAIN-CONTAINING PROTEIN"/>
    <property type="match status" value="1"/>
</dbReference>
<dbReference type="PANTHER" id="PTHR39339">
    <property type="entry name" value="SLR1444 PROTEIN"/>
    <property type="match status" value="1"/>
</dbReference>
<evidence type="ECO:0000313" key="2">
    <source>
        <dbReference type="EMBL" id="QDU38188.1"/>
    </source>
</evidence>